<dbReference type="Proteomes" id="UP000199527">
    <property type="component" value="Unassembled WGS sequence"/>
</dbReference>
<dbReference type="EMBL" id="FNEM01000005">
    <property type="protein sequence ID" value="SDJ11421.1"/>
    <property type="molecule type" value="Genomic_DNA"/>
</dbReference>
<gene>
    <name evidence="2" type="ORF">SAMN04488540_10543</name>
</gene>
<dbReference type="RefSeq" id="WP_090364522.1">
    <property type="nucleotide sequence ID" value="NZ_FNEM01000005.1"/>
</dbReference>
<evidence type="ECO:0000256" key="1">
    <source>
        <dbReference type="SAM" id="MobiDB-lite"/>
    </source>
</evidence>
<reference evidence="3" key="1">
    <citation type="submission" date="2016-10" db="EMBL/GenBank/DDBJ databases">
        <authorList>
            <person name="Varghese N."/>
            <person name="Submissions S."/>
        </authorList>
    </citation>
    <scope>NUCLEOTIDE SEQUENCE [LARGE SCALE GENOMIC DNA]</scope>
    <source>
        <strain evidence="3">DSM 23317</strain>
    </source>
</reference>
<evidence type="ECO:0000313" key="2">
    <source>
        <dbReference type="EMBL" id="SDJ11421.1"/>
    </source>
</evidence>
<feature type="region of interest" description="Disordered" evidence="1">
    <location>
        <begin position="301"/>
        <end position="331"/>
    </location>
</feature>
<proteinExistence type="predicted"/>
<evidence type="ECO:0000313" key="3">
    <source>
        <dbReference type="Proteomes" id="UP000199527"/>
    </source>
</evidence>
<accession>A0A1G8R380</accession>
<dbReference type="AlphaFoldDB" id="A0A1G8R380"/>
<sequence>MQAKWWYVNPNLIDGYGSLLPPSTPMADGNQRYFRDANKLRLTVEGAWVRDDKDGWPKGSNDLVIASRFRIGKKPPITKLHLYRPDVPEKTWEPVAFHPEIFATNDFRESDGEIALQLNIYDEDGLRDDAQQQLNQALDGSTSAFALAFPVFAPYASLTAGVGRAMAALVDKLDEHDELIKGKIRLSVNKPANQPFDHLQPGLLVCFASSVDASSLLLGSDRKIYYQDQGTHKLYQEKSYCVIRIDRDGPSAPEFEINQSMATLLTEIELGKGSKGTQALVHLRETLEAYTTFKRLKRHNELQGKASRSEEENQLLDELKSDPKLAPYIGS</sequence>
<name>A0A1G8R380_9GAMM</name>
<dbReference type="OrthoDB" id="9553303at2"/>
<protein>
    <submittedName>
        <fullName evidence="2">Uncharacterized protein</fullName>
    </submittedName>
</protein>
<organism evidence="2 3">
    <name type="scientific">Ferrimonas sediminum</name>
    <dbReference type="NCBI Taxonomy" id="718193"/>
    <lineage>
        <taxon>Bacteria</taxon>
        <taxon>Pseudomonadati</taxon>
        <taxon>Pseudomonadota</taxon>
        <taxon>Gammaproteobacteria</taxon>
        <taxon>Alteromonadales</taxon>
        <taxon>Ferrimonadaceae</taxon>
        <taxon>Ferrimonas</taxon>
    </lineage>
</organism>
<feature type="compositionally biased region" description="Basic and acidic residues" evidence="1">
    <location>
        <begin position="301"/>
        <end position="323"/>
    </location>
</feature>
<keyword evidence="3" id="KW-1185">Reference proteome</keyword>